<dbReference type="PANTHER" id="PTHR21248">
    <property type="entry name" value="CARDIOLIPIN SYNTHASE"/>
    <property type="match status" value="1"/>
</dbReference>
<dbReference type="GO" id="GO:0032049">
    <property type="term" value="P:cardiolipin biosynthetic process"/>
    <property type="evidence" value="ECO:0007669"/>
    <property type="project" value="UniProtKB-ARBA"/>
</dbReference>
<dbReference type="SUPFAM" id="SSF56024">
    <property type="entry name" value="Phospholipase D/nuclease"/>
    <property type="match status" value="1"/>
</dbReference>
<dbReference type="Pfam" id="PF13091">
    <property type="entry name" value="PLDc_2"/>
    <property type="match status" value="1"/>
</dbReference>
<dbReference type="InterPro" id="IPR025202">
    <property type="entry name" value="PLD-like_dom"/>
</dbReference>
<dbReference type="AlphaFoldDB" id="A0A2S9YGR9"/>
<dbReference type="Gene3D" id="3.30.870.10">
    <property type="entry name" value="Endonuclease Chain A"/>
    <property type="match status" value="1"/>
</dbReference>
<evidence type="ECO:0000259" key="1">
    <source>
        <dbReference type="PROSITE" id="PS50035"/>
    </source>
</evidence>
<dbReference type="EMBL" id="PVNK01000047">
    <property type="protein sequence ID" value="PRQ04289.1"/>
    <property type="molecule type" value="Genomic_DNA"/>
</dbReference>
<dbReference type="SMART" id="SM00155">
    <property type="entry name" value="PLDc"/>
    <property type="match status" value="1"/>
</dbReference>
<evidence type="ECO:0000313" key="3">
    <source>
        <dbReference type="Proteomes" id="UP000237968"/>
    </source>
</evidence>
<gene>
    <name evidence="2" type="primary">clsB</name>
    <name evidence="2" type="ORF">ENSA5_09380</name>
</gene>
<dbReference type="GO" id="GO:0030572">
    <property type="term" value="F:phosphatidyltransferase activity"/>
    <property type="evidence" value="ECO:0007669"/>
    <property type="project" value="UniProtKB-ARBA"/>
</dbReference>
<dbReference type="PANTHER" id="PTHR21248:SF22">
    <property type="entry name" value="PHOSPHOLIPASE D"/>
    <property type="match status" value="1"/>
</dbReference>
<protein>
    <submittedName>
        <fullName evidence="2">Cardiolipin synthase B</fullName>
        <ecNumber evidence="2">2.7.8.-</ecNumber>
    </submittedName>
</protein>
<dbReference type="InterPro" id="IPR047955">
    <property type="entry name" value="DrmC-like"/>
</dbReference>
<dbReference type="RefSeq" id="WP_106390370.1">
    <property type="nucleotide sequence ID" value="NZ_PVNK01000047.1"/>
</dbReference>
<sequence>MTDTLTGVSRASLAHLRDWVAQGKLSTPLARLELQARGVEAETARLLARVLGELSREPLLAVLDTLIGERDRAERERPRLLWTGPEAPGSAALDTRVQLLELISGARESVFWAGYRFTDKSLLAPLYERMCTTKLDVTMVLEVRSDSKDRRSREQRIDATLEQFRAEVWTWTDIAPALYIDPRTAGWNPDPEHHNGGFYAQMHAKTVVIDAEHCIVGSANFTNAGTTRNIEAGVLLRSRDFARTLLGQWRGLIANGLLRRVGE</sequence>
<keyword evidence="2" id="KW-0808">Transferase</keyword>
<comment type="caution">
    <text evidence="2">The sequence shown here is derived from an EMBL/GenBank/DDBJ whole genome shotgun (WGS) entry which is preliminary data.</text>
</comment>
<dbReference type="NCBIfam" id="NF038319">
    <property type="entry name" value="DISARM_DrmC_I"/>
    <property type="match status" value="1"/>
</dbReference>
<accession>A0A2S9YGR9</accession>
<feature type="domain" description="PLD phosphodiesterase" evidence="1">
    <location>
        <begin position="198"/>
        <end position="225"/>
    </location>
</feature>
<evidence type="ECO:0000313" key="2">
    <source>
        <dbReference type="EMBL" id="PRQ04289.1"/>
    </source>
</evidence>
<dbReference type="EC" id="2.7.8.-" evidence="2"/>
<dbReference type="InterPro" id="IPR001736">
    <property type="entry name" value="PLipase_D/transphosphatidylase"/>
</dbReference>
<dbReference type="OrthoDB" id="278324at2"/>
<proteinExistence type="predicted"/>
<dbReference type="Proteomes" id="UP000237968">
    <property type="component" value="Unassembled WGS sequence"/>
</dbReference>
<name>A0A2S9YGR9_9BACT</name>
<dbReference type="PROSITE" id="PS50035">
    <property type="entry name" value="PLD"/>
    <property type="match status" value="1"/>
</dbReference>
<reference evidence="2 3" key="1">
    <citation type="submission" date="2018-03" db="EMBL/GenBank/DDBJ databases">
        <title>Draft Genome Sequences of the Obligatory Marine Myxobacteria Enhygromyxa salina SWB005.</title>
        <authorList>
            <person name="Poehlein A."/>
            <person name="Moghaddam J.A."/>
            <person name="Harms H."/>
            <person name="Alanjari M."/>
            <person name="Koenig G.M."/>
            <person name="Daniel R."/>
            <person name="Schaeberle T.F."/>
        </authorList>
    </citation>
    <scope>NUCLEOTIDE SEQUENCE [LARGE SCALE GENOMIC DNA]</scope>
    <source>
        <strain evidence="2 3">SWB005</strain>
    </source>
</reference>
<organism evidence="2 3">
    <name type="scientific">Enhygromyxa salina</name>
    <dbReference type="NCBI Taxonomy" id="215803"/>
    <lineage>
        <taxon>Bacteria</taxon>
        <taxon>Pseudomonadati</taxon>
        <taxon>Myxococcota</taxon>
        <taxon>Polyangia</taxon>
        <taxon>Nannocystales</taxon>
        <taxon>Nannocystaceae</taxon>
        <taxon>Enhygromyxa</taxon>
    </lineage>
</organism>
<keyword evidence="3" id="KW-1185">Reference proteome</keyword>